<proteinExistence type="inferred from homology"/>
<dbReference type="AlphaFoldDB" id="A0A0D7BIP3"/>
<dbReference type="EMBL" id="KN880473">
    <property type="protein sequence ID" value="KIY70105.1"/>
    <property type="molecule type" value="Genomic_DNA"/>
</dbReference>
<evidence type="ECO:0000256" key="3">
    <source>
        <dbReference type="ARBA" id="ARBA00022827"/>
    </source>
</evidence>
<dbReference type="PANTHER" id="PTHR13789">
    <property type="entry name" value="MONOOXYGENASE"/>
    <property type="match status" value="1"/>
</dbReference>
<evidence type="ECO:0000313" key="7">
    <source>
        <dbReference type="EMBL" id="KIY70105.1"/>
    </source>
</evidence>
<evidence type="ECO:0000256" key="5">
    <source>
        <dbReference type="ARBA" id="ARBA00023033"/>
    </source>
</evidence>
<dbReference type="PRINTS" id="PR00420">
    <property type="entry name" value="RNGMNOXGNASE"/>
</dbReference>
<name>A0A0D7BIP3_9AGAR</name>
<dbReference type="Pfam" id="PF01494">
    <property type="entry name" value="FAD_binding_3"/>
    <property type="match status" value="1"/>
</dbReference>
<evidence type="ECO:0000256" key="1">
    <source>
        <dbReference type="ARBA" id="ARBA00007992"/>
    </source>
</evidence>
<dbReference type="GO" id="GO:0071949">
    <property type="term" value="F:FAD binding"/>
    <property type="evidence" value="ECO:0007669"/>
    <property type="project" value="InterPro"/>
</dbReference>
<reference evidence="7 8" key="1">
    <citation type="journal article" date="2015" name="Fungal Genet. Biol.">
        <title>Evolution of novel wood decay mechanisms in Agaricales revealed by the genome sequences of Fistulina hepatica and Cylindrobasidium torrendii.</title>
        <authorList>
            <person name="Floudas D."/>
            <person name="Held B.W."/>
            <person name="Riley R."/>
            <person name="Nagy L.G."/>
            <person name="Koehler G."/>
            <person name="Ransdell A.S."/>
            <person name="Younus H."/>
            <person name="Chow J."/>
            <person name="Chiniquy J."/>
            <person name="Lipzen A."/>
            <person name="Tritt A."/>
            <person name="Sun H."/>
            <person name="Haridas S."/>
            <person name="LaButti K."/>
            <person name="Ohm R.A."/>
            <person name="Kues U."/>
            <person name="Blanchette R.A."/>
            <person name="Grigoriev I.V."/>
            <person name="Minto R.E."/>
            <person name="Hibbett D.S."/>
        </authorList>
    </citation>
    <scope>NUCLEOTIDE SEQUENCE [LARGE SCALE GENOMIC DNA]</scope>
    <source>
        <strain evidence="7 8">FP15055 ss-10</strain>
    </source>
</reference>
<keyword evidence="4" id="KW-0560">Oxidoreductase</keyword>
<dbReference type="Proteomes" id="UP000054007">
    <property type="component" value="Unassembled WGS sequence"/>
</dbReference>
<keyword evidence="5 7" id="KW-0503">Monooxygenase</keyword>
<feature type="domain" description="FAD-binding" evidence="6">
    <location>
        <begin position="2"/>
        <end position="354"/>
    </location>
</feature>
<evidence type="ECO:0000256" key="4">
    <source>
        <dbReference type="ARBA" id="ARBA00023002"/>
    </source>
</evidence>
<keyword evidence="2" id="KW-0285">Flavoprotein</keyword>
<dbReference type="InterPro" id="IPR002938">
    <property type="entry name" value="FAD-bd"/>
</dbReference>
<dbReference type="InterPro" id="IPR050493">
    <property type="entry name" value="FAD-dep_Monooxygenase_BioMet"/>
</dbReference>
<dbReference type="STRING" id="1314674.A0A0D7BIP3"/>
<evidence type="ECO:0000313" key="8">
    <source>
        <dbReference type="Proteomes" id="UP000054007"/>
    </source>
</evidence>
<dbReference type="PANTHER" id="PTHR13789:SF309">
    <property type="entry name" value="PUTATIVE (AFU_ORTHOLOGUE AFUA_6G14510)-RELATED"/>
    <property type="match status" value="1"/>
</dbReference>
<keyword evidence="3" id="KW-0274">FAD</keyword>
<dbReference type="OrthoDB" id="47494at2759"/>
<keyword evidence="8" id="KW-1185">Reference proteome</keyword>
<accession>A0A0D7BIP3</accession>
<comment type="similarity">
    <text evidence="1">Belongs to the paxM FAD-dependent monooxygenase family.</text>
</comment>
<dbReference type="InterPro" id="IPR036188">
    <property type="entry name" value="FAD/NAD-bd_sf"/>
</dbReference>
<sequence>MKVIIIGGGIGGLSASIAMQQDGHETVVYERVSELRAAGAAISVWSNGVKVLARYGLLERTKRVSGKMERMAYRQWDTAETWCDFDLNGLYDEVKMRAYPIARSELQSMLLDANKPAPVHLSKMAISYTTSDEGVTVNFQDGTSDTGDFVIISDGTHSKLRNQLTGKDIKRDYVGYVNFNGTIEKAHLPDLPADTWTQFVGQGKRVGIMPMSDTHFYFWLDVTTPLNTAPTSPSEWKAYLGEYFTGWAPAVQTLISKMDVGKIARVEIHDTAELPTLIDLASGRAVLIGDAAHATCPDIGQGGCQALEDGFVLQQLFRAHGLSKDAKPSIEQLRAVLANYEKQRKERTALLVKRARQRSDITHKLASEEVTNSWYEELKQEDGSGIMGGIIKTILGAPKELELAEGEKYV</sequence>
<dbReference type="GO" id="GO:0004497">
    <property type="term" value="F:monooxygenase activity"/>
    <property type="evidence" value="ECO:0007669"/>
    <property type="project" value="UniProtKB-KW"/>
</dbReference>
<evidence type="ECO:0000256" key="2">
    <source>
        <dbReference type="ARBA" id="ARBA00022630"/>
    </source>
</evidence>
<dbReference type="Gene3D" id="3.50.50.60">
    <property type="entry name" value="FAD/NAD(P)-binding domain"/>
    <property type="match status" value="1"/>
</dbReference>
<organism evidence="7 8">
    <name type="scientific">Cylindrobasidium torrendii FP15055 ss-10</name>
    <dbReference type="NCBI Taxonomy" id="1314674"/>
    <lineage>
        <taxon>Eukaryota</taxon>
        <taxon>Fungi</taxon>
        <taxon>Dikarya</taxon>
        <taxon>Basidiomycota</taxon>
        <taxon>Agaricomycotina</taxon>
        <taxon>Agaricomycetes</taxon>
        <taxon>Agaricomycetidae</taxon>
        <taxon>Agaricales</taxon>
        <taxon>Marasmiineae</taxon>
        <taxon>Physalacriaceae</taxon>
        <taxon>Cylindrobasidium</taxon>
    </lineage>
</organism>
<protein>
    <submittedName>
        <fullName evidence="7">Putative flavo protein monooxygenase acting on aromatic compound</fullName>
    </submittedName>
</protein>
<dbReference type="SUPFAM" id="SSF51905">
    <property type="entry name" value="FAD/NAD(P)-binding domain"/>
    <property type="match status" value="1"/>
</dbReference>
<gene>
    <name evidence="7" type="ORF">CYLTODRAFT_442219</name>
</gene>
<evidence type="ECO:0000259" key="6">
    <source>
        <dbReference type="Pfam" id="PF01494"/>
    </source>
</evidence>